<keyword evidence="2" id="KW-1185">Reference proteome</keyword>
<evidence type="ECO:0000313" key="2">
    <source>
        <dbReference type="Proteomes" id="UP000539265"/>
    </source>
</evidence>
<name>A0A839SHT9_9SPHI</name>
<protein>
    <submittedName>
        <fullName evidence="1">Uncharacterized protein</fullName>
    </submittedName>
</protein>
<accession>A0A839SHT9</accession>
<proteinExistence type="predicted"/>
<gene>
    <name evidence="1" type="ORF">FHS11_003476</name>
</gene>
<dbReference type="AlphaFoldDB" id="A0A839SHT9"/>
<evidence type="ECO:0000313" key="1">
    <source>
        <dbReference type="EMBL" id="MBB3057048.1"/>
    </source>
</evidence>
<reference evidence="1" key="1">
    <citation type="submission" date="2020-08" db="EMBL/GenBank/DDBJ databases">
        <title>Genomic Encyclopedia of Type Strains, Phase III (KMG-III): the genomes of soil and plant-associated and newly described type strains.</title>
        <authorList>
            <person name="Whitman W."/>
        </authorList>
    </citation>
    <scope>NUCLEOTIDE SEQUENCE [LARGE SCALE GENOMIC DNA]</scope>
    <source>
        <strain evidence="1">CECT 8628</strain>
    </source>
</reference>
<sequence>MRCKPDGLRYKNANLYESKEIVFLNFLITSNADRKLDVVICRKIKRKGAW</sequence>
<organism evidence="1 2">
    <name type="scientific">Mucilaginibacter gotjawali</name>
    <dbReference type="NCBI Taxonomy" id="1550579"/>
    <lineage>
        <taxon>Bacteria</taxon>
        <taxon>Pseudomonadati</taxon>
        <taxon>Bacteroidota</taxon>
        <taxon>Sphingobacteriia</taxon>
        <taxon>Sphingobacteriales</taxon>
        <taxon>Sphingobacteriaceae</taxon>
        <taxon>Mucilaginibacter</taxon>
    </lineage>
</organism>
<comment type="caution">
    <text evidence="1">The sequence shown here is derived from an EMBL/GenBank/DDBJ whole genome shotgun (WGS) entry which is preliminary data.</text>
</comment>
<dbReference type="Proteomes" id="UP000539265">
    <property type="component" value="Unassembled WGS sequence"/>
</dbReference>
<dbReference type="EMBL" id="JACHWX010000011">
    <property type="protein sequence ID" value="MBB3057048.1"/>
    <property type="molecule type" value="Genomic_DNA"/>
</dbReference>